<feature type="binding site" evidence="1">
    <location>
        <position position="181"/>
    </location>
    <ligand>
        <name>Zn(2+)</name>
        <dbReference type="ChEBI" id="CHEBI:29105"/>
    </ligand>
</feature>
<dbReference type="OrthoDB" id="9807664at2"/>
<dbReference type="eggNOG" id="COG2818">
    <property type="taxonomic scope" value="Bacteria"/>
</dbReference>
<reference evidence="3 5" key="2">
    <citation type="submission" date="2013-03" db="EMBL/GenBank/DDBJ databases">
        <title>The Genome Sequence of Enterococcus haemoperoxidus BAA-382 (PacBio/Illumina hybrid assembly).</title>
        <authorList>
            <consortium name="The Broad Institute Genomics Platform"/>
            <consortium name="The Broad Institute Genome Sequencing Center for Infectious Disease"/>
            <person name="Earl A."/>
            <person name="Russ C."/>
            <person name="Gilmore M."/>
            <person name="Surin D."/>
            <person name="Walker B."/>
            <person name="Young S."/>
            <person name="Zeng Q."/>
            <person name="Gargeya S."/>
            <person name="Fitzgerald M."/>
            <person name="Haas B."/>
            <person name="Abouelleil A."/>
            <person name="Allen A.W."/>
            <person name="Alvarado L."/>
            <person name="Arachchi H.M."/>
            <person name="Berlin A.M."/>
            <person name="Chapman S.B."/>
            <person name="Gainer-Dewar J."/>
            <person name="Goldberg J."/>
            <person name="Griggs A."/>
            <person name="Gujja S."/>
            <person name="Hansen M."/>
            <person name="Howarth C."/>
            <person name="Imamovic A."/>
            <person name="Ireland A."/>
            <person name="Larimer J."/>
            <person name="McCowan C."/>
            <person name="Murphy C."/>
            <person name="Pearson M."/>
            <person name="Poon T.W."/>
            <person name="Priest M."/>
            <person name="Roberts A."/>
            <person name="Saif S."/>
            <person name="Shea T."/>
            <person name="Sisk P."/>
            <person name="Sykes S."/>
            <person name="Wortman J."/>
            <person name="Nusbaum C."/>
            <person name="Birren B."/>
        </authorList>
    </citation>
    <scope>NUCLEOTIDE SEQUENCE [LARGE SCALE GENOMIC DNA]</scope>
    <source>
        <strain evidence="3 5">ATCC BAA-382</strain>
    </source>
</reference>
<evidence type="ECO:0000313" key="3">
    <source>
        <dbReference type="EMBL" id="EOT60466.1"/>
    </source>
</evidence>
<dbReference type="Proteomes" id="UP000014197">
    <property type="component" value="Unassembled WGS sequence"/>
</dbReference>
<keyword evidence="1" id="KW-0479">Metal-binding</keyword>
<evidence type="ECO:0000313" key="5">
    <source>
        <dbReference type="Proteomes" id="UP000014197"/>
    </source>
</evidence>
<dbReference type="Pfam" id="PF03352">
    <property type="entry name" value="Adenine_glyco"/>
    <property type="match status" value="1"/>
</dbReference>
<feature type="binding site" evidence="1">
    <location>
        <position position="6"/>
    </location>
    <ligand>
        <name>Zn(2+)</name>
        <dbReference type="ChEBI" id="CHEBI:29105"/>
    </ligand>
</feature>
<evidence type="ECO:0000313" key="2">
    <source>
        <dbReference type="EMBL" id="EOH95067.1"/>
    </source>
</evidence>
<gene>
    <name evidence="3" type="ORF">I583_03112</name>
    <name evidence="2" type="ORF">UAW_02146</name>
</gene>
<dbReference type="InterPro" id="IPR052891">
    <property type="entry name" value="DNA-3mA_glycosylase"/>
</dbReference>
<dbReference type="AlphaFoldDB" id="R2QF04"/>
<dbReference type="InterPro" id="IPR005019">
    <property type="entry name" value="Adenine_glyco"/>
</dbReference>
<comment type="caution">
    <text evidence="2">The sequence shown here is derived from an EMBL/GenBank/DDBJ whole genome shotgun (WGS) entry which is preliminary data.</text>
</comment>
<evidence type="ECO:0000313" key="4">
    <source>
        <dbReference type="Proteomes" id="UP000013858"/>
    </source>
</evidence>
<evidence type="ECO:0000256" key="1">
    <source>
        <dbReference type="PIRSR" id="PIRSR605019-1"/>
    </source>
</evidence>
<proteinExistence type="predicted"/>
<dbReference type="EMBL" id="ASVY01000003">
    <property type="protein sequence ID" value="EOT60466.1"/>
    <property type="molecule type" value="Genomic_DNA"/>
</dbReference>
<dbReference type="PANTHER" id="PTHR30037">
    <property type="entry name" value="DNA-3-METHYLADENINE GLYCOSYLASE 1"/>
    <property type="match status" value="1"/>
</dbReference>
<sequence length="193" mass="22413">MEKVRCDWANGNELEAKYHDEEWGTAEHTDQKLFEMLILESMQAGLSWSTILKKRETLTKAYDQFDYVKIAEYTQEKIDSLLADPGIIRNKLKVNAAINNAKVFMEIQVEHGSFDQFIWSYVDHKPIKNRWKNIKEVPASTELSDKISKDLKKKGFKFLGTTTVYAFMQATGMVDDHLAYCFKCQEDLGVRQK</sequence>
<dbReference type="STRING" id="155618.RV06_GL002419"/>
<dbReference type="Proteomes" id="UP000013858">
    <property type="component" value="Unassembled WGS sequence"/>
</dbReference>
<keyword evidence="1" id="KW-0862">Zinc</keyword>
<dbReference type="EMBL" id="AJAR01000020">
    <property type="protein sequence ID" value="EOH95067.1"/>
    <property type="molecule type" value="Genomic_DNA"/>
</dbReference>
<name>R2QF04_9ENTE</name>
<dbReference type="GO" id="GO:0008725">
    <property type="term" value="F:DNA-3-methyladenine glycosylase activity"/>
    <property type="evidence" value="ECO:0007669"/>
    <property type="project" value="InterPro"/>
</dbReference>
<dbReference type="GO" id="GO:0006284">
    <property type="term" value="P:base-excision repair"/>
    <property type="evidence" value="ECO:0007669"/>
    <property type="project" value="InterPro"/>
</dbReference>
<dbReference type="PATRIC" id="fig|1158608.3.peg.2111"/>
<dbReference type="GO" id="GO:0046872">
    <property type="term" value="F:metal ion binding"/>
    <property type="evidence" value="ECO:0007669"/>
    <property type="project" value="UniProtKB-KW"/>
</dbReference>
<keyword evidence="5" id="KW-1185">Reference proteome</keyword>
<dbReference type="SUPFAM" id="SSF48150">
    <property type="entry name" value="DNA-glycosylase"/>
    <property type="match status" value="1"/>
</dbReference>
<dbReference type="InterPro" id="IPR011257">
    <property type="entry name" value="DNA_glycosylase"/>
</dbReference>
<dbReference type="Gene3D" id="1.10.340.30">
    <property type="entry name" value="Hypothetical protein, domain 2"/>
    <property type="match status" value="1"/>
</dbReference>
<protein>
    <submittedName>
        <fullName evidence="2">DNA-3-methyladenine glycosylase I</fullName>
    </submittedName>
</protein>
<feature type="binding site" evidence="1">
    <location>
        <position position="177"/>
    </location>
    <ligand>
        <name>Zn(2+)</name>
        <dbReference type="ChEBI" id="CHEBI:29105"/>
    </ligand>
</feature>
<dbReference type="PANTHER" id="PTHR30037:SF4">
    <property type="entry name" value="DNA-3-METHYLADENINE GLYCOSYLASE I"/>
    <property type="match status" value="1"/>
</dbReference>
<organism evidence="2 4">
    <name type="scientific">Enterococcus haemoperoxidus ATCC BAA-382</name>
    <dbReference type="NCBI Taxonomy" id="1158608"/>
    <lineage>
        <taxon>Bacteria</taxon>
        <taxon>Bacillati</taxon>
        <taxon>Bacillota</taxon>
        <taxon>Bacilli</taxon>
        <taxon>Lactobacillales</taxon>
        <taxon>Enterococcaceae</taxon>
        <taxon>Enterococcus</taxon>
    </lineage>
</organism>
<accession>R2QF04</accession>
<reference evidence="2 4" key="1">
    <citation type="submission" date="2013-02" db="EMBL/GenBank/DDBJ databases">
        <title>The Genome Sequence of Enterococcus haemoperoxidus BAA-382.</title>
        <authorList>
            <consortium name="The Broad Institute Genome Sequencing Platform"/>
            <consortium name="The Broad Institute Genome Sequencing Center for Infectious Disease"/>
            <person name="Earl A.M."/>
            <person name="Gilmore M.S."/>
            <person name="Lebreton F."/>
            <person name="Walker B."/>
            <person name="Young S.K."/>
            <person name="Zeng Q."/>
            <person name="Gargeya S."/>
            <person name="Fitzgerald M."/>
            <person name="Haas B."/>
            <person name="Abouelleil A."/>
            <person name="Alvarado L."/>
            <person name="Arachchi H.M."/>
            <person name="Berlin A.M."/>
            <person name="Chapman S.B."/>
            <person name="Dewar J."/>
            <person name="Goldberg J."/>
            <person name="Griggs A."/>
            <person name="Gujja S."/>
            <person name="Hansen M."/>
            <person name="Howarth C."/>
            <person name="Imamovic A."/>
            <person name="Larimer J."/>
            <person name="McCowan C."/>
            <person name="Murphy C."/>
            <person name="Neiman D."/>
            <person name="Pearson M."/>
            <person name="Priest M."/>
            <person name="Roberts A."/>
            <person name="Saif S."/>
            <person name="Shea T."/>
            <person name="Sisk P."/>
            <person name="Sykes S."/>
            <person name="Wortman J."/>
            <person name="Nusbaum C."/>
            <person name="Birren B."/>
        </authorList>
    </citation>
    <scope>NUCLEOTIDE SEQUENCE [LARGE SCALE GENOMIC DNA]</scope>
    <source>
        <strain evidence="2 4">ATCC BAA-382</strain>
    </source>
</reference>
<feature type="binding site" evidence="1">
    <location>
        <position position="19"/>
    </location>
    <ligand>
        <name>Zn(2+)</name>
        <dbReference type="ChEBI" id="CHEBI:29105"/>
    </ligand>
</feature>
<dbReference type="RefSeq" id="WP_010762337.1">
    <property type="nucleotide sequence ID" value="NZ_KB946316.1"/>
</dbReference>